<gene>
    <name evidence="3" type="ORF">CSX01_07860</name>
</gene>
<accession>A0A2G3DWF7</accession>
<evidence type="ECO:0000313" key="4">
    <source>
        <dbReference type="Proteomes" id="UP000225889"/>
    </source>
</evidence>
<feature type="domain" description="Replication initiator A N-terminal" evidence="1">
    <location>
        <begin position="16"/>
        <end position="91"/>
    </location>
</feature>
<sequence>MSKKYFYGRRQADLFSFIRIPKLLLTGKRYRKLSCEAKVLYGFLLDRMSLSAENEWFDDEGRVFVYCTISEAAEEVIGCGEKKACSVFKELEEIELIERKRQGLNKPNLIYVLDFSEEVSDGHFRNCPNDNSRNVDMSNQELSERQTNNTKFNKTEFSDTESSQVLSNDEGYVYEGRDRTRQDFDNYSAIRSYIANQISLDALRVDYSDNPLVDELYELIVDVVTSSKKEIVICGEKKPMSIVRSQFMKLNMFNITFVLERLEETKPRIGNIKSYLLTTLYNSLLTTSSYYRTRCNNEIFKNEGGLNNE</sequence>
<protein>
    <submittedName>
        <fullName evidence="3">Replication initiator A domain-containing protein</fullName>
    </submittedName>
</protein>
<organism evidence="3 4">
    <name type="scientific">Pseudobutyrivibrio ruminis</name>
    <dbReference type="NCBI Taxonomy" id="46206"/>
    <lineage>
        <taxon>Bacteria</taxon>
        <taxon>Bacillati</taxon>
        <taxon>Bacillota</taxon>
        <taxon>Clostridia</taxon>
        <taxon>Lachnospirales</taxon>
        <taxon>Lachnospiraceae</taxon>
        <taxon>Pseudobutyrivibrio</taxon>
    </lineage>
</organism>
<dbReference type="InterPro" id="IPR010724">
    <property type="entry name" value="RepA_N"/>
</dbReference>
<proteinExistence type="predicted"/>
<feature type="domain" description="DUF6017" evidence="2">
    <location>
        <begin position="188"/>
        <end position="298"/>
    </location>
</feature>
<name>A0A2G3DWF7_9FIRM</name>
<dbReference type="EMBL" id="PDYF01000011">
    <property type="protein sequence ID" value="PHU35233.1"/>
    <property type="molecule type" value="Genomic_DNA"/>
</dbReference>
<dbReference type="Pfam" id="PF19481">
    <property type="entry name" value="DUF6017"/>
    <property type="match status" value="1"/>
</dbReference>
<evidence type="ECO:0000259" key="2">
    <source>
        <dbReference type="Pfam" id="PF19481"/>
    </source>
</evidence>
<dbReference type="AlphaFoldDB" id="A0A2G3DWF7"/>
<reference evidence="3 4" key="2">
    <citation type="submission" date="2017-10" db="EMBL/GenBank/DDBJ databases">
        <authorList>
            <person name="Banno H."/>
            <person name="Chua N.-H."/>
        </authorList>
    </citation>
    <scope>NUCLEOTIDE SEQUENCE [LARGE SCALE GENOMIC DNA]</scope>
    <source>
        <strain evidence="3 4">JK626</strain>
    </source>
</reference>
<comment type="caution">
    <text evidence="3">The sequence shown here is derived from an EMBL/GenBank/DDBJ whole genome shotgun (WGS) entry which is preliminary data.</text>
</comment>
<dbReference type="Proteomes" id="UP000225889">
    <property type="component" value="Unassembled WGS sequence"/>
</dbReference>
<evidence type="ECO:0000313" key="3">
    <source>
        <dbReference type="EMBL" id="PHU35233.1"/>
    </source>
</evidence>
<dbReference type="InterPro" id="IPR046059">
    <property type="entry name" value="DUF6017"/>
</dbReference>
<dbReference type="RefSeq" id="WP_099391973.1">
    <property type="nucleotide sequence ID" value="NZ_PDYF01000011.1"/>
</dbReference>
<dbReference type="Pfam" id="PF06970">
    <property type="entry name" value="RepA_N"/>
    <property type="match status" value="1"/>
</dbReference>
<evidence type="ECO:0000259" key="1">
    <source>
        <dbReference type="Pfam" id="PF06970"/>
    </source>
</evidence>
<reference evidence="3 4" key="1">
    <citation type="submission" date="2017-10" db="EMBL/GenBank/DDBJ databases">
        <title>Resolving the taxonomy of Roseburia spp., Eubacterium rectale and Agathobacter spp. through phylogenomic analysis.</title>
        <authorList>
            <person name="Sheridan P.O."/>
            <person name="Walker A.W."/>
            <person name="Duncan S.H."/>
            <person name="Scott K.P."/>
            <person name="Toole P.W.O."/>
            <person name="Luis P."/>
            <person name="Flint H.J."/>
        </authorList>
    </citation>
    <scope>NUCLEOTIDE SEQUENCE [LARGE SCALE GENOMIC DNA]</scope>
    <source>
        <strain evidence="3 4">JK626</strain>
    </source>
</reference>